<feature type="transmembrane region" description="Helical" evidence="3">
    <location>
        <begin position="106"/>
        <end position="127"/>
    </location>
</feature>
<dbReference type="InterPro" id="IPR013747">
    <property type="entry name" value="ACP_syn_III_C"/>
</dbReference>
<proteinExistence type="predicted"/>
<dbReference type="Proteomes" id="UP001223761">
    <property type="component" value="Chromosome"/>
</dbReference>
<dbReference type="SUPFAM" id="SSF53901">
    <property type="entry name" value="Thiolase-like"/>
    <property type="match status" value="2"/>
</dbReference>
<accession>A0ABY9MI61</accession>
<keyword evidence="1" id="KW-0808">Transferase</keyword>
<organism evidence="5 6">
    <name type="scientific">Geobacillus proteiniphilus</name>
    <dbReference type="NCBI Taxonomy" id="860353"/>
    <lineage>
        <taxon>Bacteria</taxon>
        <taxon>Bacillati</taxon>
        <taxon>Bacillota</taxon>
        <taxon>Bacilli</taxon>
        <taxon>Bacillales</taxon>
        <taxon>Anoxybacillaceae</taxon>
        <taxon>Geobacillus</taxon>
    </lineage>
</organism>
<dbReference type="EMBL" id="CP133076">
    <property type="protein sequence ID" value="WMJ17516.1"/>
    <property type="molecule type" value="Genomic_DNA"/>
</dbReference>
<keyword evidence="3" id="KW-1133">Transmembrane helix</keyword>
<evidence type="ECO:0000256" key="3">
    <source>
        <dbReference type="SAM" id="Phobius"/>
    </source>
</evidence>
<keyword evidence="3" id="KW-0472">Membrane</keyword>
<name>A0ABY9MI61_9BACL</name>
<evidence type="ECO:0000259" key="4">
    <source>
        <dbReference type="Pfam" id="PF08541"/>
    </source>
</evidence>
<sequence>MKHQAHVAIAGAGFYVPPRVVTNNDLSQRLETDDEWIVQRTGIRQRYRVEESVTTTEMIESAGKKGGYPFEKFFLNVDRYGNTSAASIPIALTESLQQKAVREWDLVAMIGFGGGLTWGIHVLSVYAR</sequence>
<dbReference type="PANTHER" id="PTHR34069:SF2">
    <property type="entry name" value="BETA-KETOACYL-[ACYL-CARRIER-PROTEIN] SYNTHASE III"/>
    <property type="match status" value="1"/>
</dbReference>
<dbReference type="RefSeq" id="WP_277392061.1">
    <property type="nucleotide sequence ID" value="NZ_CP133076.1"/>
</dbReference>
<dbReference type="Pfam" id="PF08541">
    <property type="entry name" value="ACP_syn_III_C"/>
    <property type="match status" value="1"/>
</dbReference>
<dbReference type="InterPro" id="IPR016039">
    <property type="entry name" value="Thiolase-like"/>
</dbReference>
<evidence type="ECO:0000313" key="6">
    <source>
        <dbReference type="Proteomes" id="UP001223761"/>
    </source>
</evidence>
<feature type="domain" description="Beta-ketoacyl-[acyl-carrier-protein] synthase III C-terminal" evidence="4">
    <location>
        <begin position="56"/>
        <end position="123"/>
    </location>
</feature>
<evidence type="ECO:0000313" key="5">
    <source>
        <dbReference type="EMBL" id="WMJ17516.1"/>
    </source>
</evidence>
<evidence type="ECO:0000256" key="1">
    <source>
        <dbReference type="ARBA" id="ARBA00022679"/>
    </source>
</evidence>
<dbReference type="PANTHER" id="PTHR34069">
    <property type="entry name" value="3-OXOACYL-[ACYL-CARRIER-PROTEIN] SYNTHASE 3"/>
    <property type="match status" value="1"/>
</dbReference>
<gene>
    <name evidence="5" type="ORF">RA955_05430</name>
</gene>
<reference evidence="5 6" key="1">
    <citation type="submission" date="2023-08" db="EMBL/GenBank/DDBJ databases">
        <title>Genome sequencing of the thermostable Gram positive bacteria Geobacillus proteiniphilus strain T-6.</title>
        <authorList>
            <person name="Shulami S."/>
            <person name="Shoham Y."/>
        </authorList>
    </citation>
    <scope>NUCLEOTIDE SEQUENCE [LARGE SCALE GENOMIC DNA]</scope>
    <source>
        <strain evidence="5 6">T-6</strain>
    </source>
</reference>
<keyword evidence="3" id="KW-0812">Transmembrane</keyword>
<protein>
    <submittedName>
        <fullName evidence="5">3-oxoacyl-[acyl-carrier-protein] synthase III C-terminal domain-containing protein</fullName>
    </submittedName>
</protein>
<evidence type="ECO:0000256" key="2">
    <source>
        <dbReference type="ARBA" id="ARBA00023315"/>
    </source>
</evidence>
<dbReference type="Gene3D" id="3.40.47.10">
    <property type="match status" value="2"/>
</dbReference>
<keyword evidence="2" id="KW-0012">Acyltransferase</keyword>
<keyword evidence="6" id="KW-1185">Reference proteome</keyword>